<keyword evidence="4 5" id="KW-1015">Disulfide bond</keyword>
<dbReference type="InterPro" id="IPR001791">
    <property type="entry name" value="Laminin_G"/>
</dbReference>
<feature type="domain" description="EGF-like" evidence="8">
    <location>
        <begin position="123"/>
        <end position="159"/>
    </location>
</feature>
<feature type="domain" description="EGF-like" evidence="8">
    <location>
        <begin position="164"/>
        <end position="200"/>
    </location>
</feature>
<dbReference type="InterPro" id="IPR000742">
    <property type="entry name" value="EGF"/>
</dbReference>
<evidence type="ECO:0000259" key="8">
    <source>
        <dbReference type="PROSITE" id="PS50026"/>
    </source>
</evidence>
<dbReference type="SMART" id="SM00181">
    <property type="entry name" value="EGF"/>
    <property type="match status" value="3"/>
</dbReference>
<reference evidence="10" key="2">
    <citation type="journal article" date="2007" name="PLoS Biol.">
        <title>Survey sequencing and comparative analysis of the elephant shark (Callorhinchus milii) genome.</title>
        <authorList>
            <person name="Venkatesh B."/>
            <person name="Kirkness E.F."/>
            <person name="Loh Y.H."/>
            <person name="Halpern A.L."/>
            <person name="Lee A.P."/>
            <person name="Johnson J."/>
            <person name="Dandona N."/>
            <person name="Viswanathan L.D."/>
            <person name="Tay A."/>
            <person name="Venter J.C."/>
            <person name="Strausberg R.L."/>
            <person name="Brenner S."/>
        </authorList>
    </citation>
    <scope>NUCLEOTIDE SEQUENCE [LARGE SCALE GENOMIC DNA]</scope>
</reference>
<dbReference type="Pfam" id="PF00054">
    <property type="entry name" value="Laminin_G_1"/>
    <property type="match status" value="1"/>
</dbReference>
<comment type="caution">
    <text evidence="5">Lacks conserved residue(s) required for the propagation of feature annotation.</text>
</comment>
<feature type="disulfide bond" evidence="5">
    <location>
        <begin position="149"/>
        <end position="158"/>
    </location>
</feature>
<dbReference type="SUPFAM" id="SSF57196">
    <property type="entry name" value="EGF/Laminin"/>
    <property type="match status" value="3"/>
</dbReference>
<dbReference type="GO" id="GO:0050919">
    <property type="term" value="P:negative chemotaxis"/>
    <property type="evidence" value="ECO:0007669"/>
    <property type="project" value="TreeGrafter"/>
</dbReference>
<dbReference type="PROSITE" id="PS01186">
    <property type="entry name" value="EGF_2"/>
    <property type="match status" value="2"/>
</dbReference>
<evidence type="ECO:0000256" key="4">
    <source>
        <dbReference type="ARBA" id="ARBA00023157"/>
    </source>
</evidence>
<reference evidence="10" key="1">
    <citation type="journal article" date="2006" name="Science">
        <title>Ancient noncoding elements conserved in the human genome.</title>
        <authorList>
            <person name="Venkatesh B."/>
            <person name="Kirkness E.F."/>
            <person name="Loh Y.H."/>
            <person name="Halpern A.L."/>
            <person name="Lee A.P."/>
            <person name="Johnson J."/>
            <person name="Dandona N."/>
            <person name="Viswanathan L.D."/>
            <person name="Tay A."/>
            <person name="Venter J.C."/>
            <person name="Strausberg R.L."/>
            <person name="Brenner S."/>
        </authorList>
    </citation>
    <scope>NUCLEOTIDE SEQUENCE [LARGE SCALE GENOMIC DNA]</scope>
</reference>
<dbReference type="Ensembl" id="ENSCMIT00000008663.1">
    <property type="protein sequence ID" value="ENSCMIP00000008424.1"/>
    <property type="gene ID" value="ENSCMIG00000004524.1"/>
</dbReference>
<feature type="disulfide bond" evidence="5">
    <location>
        <begin position="108"/>
        <end position="117"/>
    </location>
</feature>
<feature type="disulfide bond" evidence="5">
    <location>
        <begin position="190"/>
        <end position="199"/>
    </location>
</feature>
<feature type="domain" description="Laminin G" evidence="7">
    <location>
        <begin position="1"/>
        <end position="83"/>
    </location>
</feature>
<evidence type="ECO:0000256" key="1">
    <source>
        <dbReference type="ARBA" id="ARBA00022536"/>
    </source>
</evidence>
<reference evidence="9" key="4">
    <citation type="submission" date="2025-08" db="UniProtKB">
        <authorList>
            <consortium name="Ensembl"/>
        </authorList>
    </citation>
    <scope>IDENTIFICATION</scope>
</reference>
<dbReference type="PROSITE" id="PS00022">
    <property type="entry name" value="EGF_1"/>
    <property type="match status" value="3"/>
</dbReference>
<dbReference type="Pfam" id="PF23106">
    <property type="entry name" value="EGF_Teneurin"/>
    <property type="match status" value="1"/>
</dbReference>
<dbReference type="GeneTree" id="ENSGT00940000170319"/>
<dbReference type="AlphaFoldDB" id="A0A4W3HFF9"/>
<dbReference type="OMA" id="INEGSNE"/>
<name>A0A4W3HFF9_CALMI</name>
<reference evidence="10" key="3">
    <citation type="journal article" date="2014" name="Nature">
        <title>Elephant shark genome provides unique insights into gnathostome evolution.</title>
        <authorList>
            <consortium name="International Elephant Shark Genome Sequencing Consortium"/>
            <person name="Venkatesh B."/>
            <person name="Lee A.P."/>
            <person name="Ravi V."/>
            <person name="Maurya A.K."/>
            <person name="Lian M.M."/>
            <person name="Swann J.B."/>
            <person name="Ohta Y."/>
            <person name="Flajnik M.F."/>
            <person name="Sutoh Y."/>
            <person name="Kasahara M."/>
            <person name="Hoon S."/>
            <person name="Gangu V."/>
            <person name="Roy S.W."/>
            <person name="Irimia M."/>
            <person name="Korzh V."/>
            <person name="Kondrychyn I."/>
            <person name="Lim Z.W."/>
            <person name="Tay B.H."/>
            <person name="Tohari S."/>
            <person name="Kong K.W."/>
            <person name="Ho S."/>
            <person name="Lorente-Galdos B."/>
            <person name="Quilez J."/>
            <person name="Marques-Bonet T."/>
            <person name="Raney B.J."/>
            <person name="Ingham P.W."/>
            <person name="Tay A."/>
            <person name="Hillier L.W."/>
            <person name="Minx P."/>
            <person name="Boehm T."/>
            <person name="Wilson R.K."/>
            <person name="Brenner S."/>
            <person name="Warren W.C."/>
        </authorList>
    </citation>
    <scope>NUCLEOTIDE SEQUENCE [LARGE SCALE GENOMIC DNA]</scope>
</reference>
<dbReference type="PROSITE" id="PS50026">
    <property type="entry name" value="EGF_3"/>
    <property type="match status" value="3"/>
</dbReference>
<feature type="domain" description="EGF-like" evidence="8">
    <location>
        <begin position="87"/>
        <end position="118"/>
    </location>
</feature>
<dbReference type="PANTHER" id="PTHR45836">
    <property type="entry name" value="SLIT HOMOLOG"/>
    <property type="match status" value="1"/>
</dbReference>
<dbReference type="GO" id="GO:0048495">
    <property type="term" value="F:Roundabout binding"/>
    <property type="evidence" value="ECO:0007669"/>
    <property type="project" value="TreeGrafter"/>
</dbReference>
<dbReference type="SUPFAM" id="SSF49899">
    <property type="entry name" value="Concanavalin A-like lectins/glucanases"/>
    <property type="match status" value="1"/>
</dbReference>
<evidence type="ECO:0000313" key="10">
    <source>
        <dbReference type="Proteomes" id="UP000314986"/>
    </source>
</evidence>
<feature type="disulfide bond" evidence="5">
    <location>
        <begin position="127"/>
        <end position="137"/>
    </location>
</feature>
<evidence type="ECO:0000313" key="9">
    <source>
        <dbReference type="Ensembl" id="ENSCMIP00000008424.1"/>
    </source>
</evidence>
<evidence type="ECO:0000256" key="6">
    <source>
        <dbReference type="SAM" id="MobiDB-lite"/>
    </source>
</evidence>
<keyword evidence="2" id="KW-0732">Signal</keyword>
<protein>
    <submittedName>
        <fullName evidence="9">Uncharacterized protein</fullName>
    </submittedName>
</protein>
<dbReference type="PANTHER" id="PTHR45836:SF4">
    <property type="entry name" value="PROTEIN SLIT"/>
    <property type="match status" value="1"/>
</dbReference>
<dbReference type="FunFam" id="2.10.25.10:FF:000389">
    <property type="entry name" value="slit homolog 1 protein"/>
    <property type="match status" value="1"/>
</dbReference>
<dbReference type="STRING" id="7868.ENSCMIP00000008424"/>
<feature type="disulfide bond" evidence="5">
    <location>
        <begin position="168"/>
        <end position="178"/>
    </location>
</feature>
<dbReference type="InParanoid" id="A0A4W3HFF9"/>
<dbReference type="InterPro" id="IPR051355">
    <property type="entry name" value="Notch/Slit_guidance"/>
</dbReference>
<proteinExistence type="predicted"/>
<dbReference type="PROSITE" id="PS50025">
    <property type="entry name" value="LAM_G_DOMAIN"/>
    <property type="match status" value="1"/>
</dbReference>
<dbReference type="Gene3D" id="2.60.120.200">
    <property type="match status" value="1"/>
</dbReference>
<keyword evidence="1 5" id="KW-0245">EGF-like domain</keyword>
<feature type="compositionally biased region" description="Polar residues" evidence="6">
    <location>
        <begin position="13"/>
        <end position="22"/>
    </location>
</feature>
<dbReference type="GO" id="GO:0007411">
    <property type="term" value="P:axon guidance"/>
    <property type="evidence" value="ECO:0007669"/>
    <property type="project" value="TreeGrafter"/>
</dbReference>
<feature type="region of interest" description="Disordered" evidence="6">
    <location>
        <begin position="1"/>
        <end position="25"/>
    </location>
</feature>
<dbReference type="CDD" id="cd00110">
    <property type="entry name" value="LamG"/>
    <property type="match status" value="1"/>
</dbReference>
<reference evidence="9" key="5">
    <citation type="submission" date="2025-09" db="UniProtKB">
        <authorList>
            <consortium name="Ensembl"/>
        </authorList>
    </citation>
    <scope>IDENTIFICATION</scope>
</reference>
<evidence type="ECO:0000256" key="2">
    <source>
        <dbReference type="ARBA" id="ARBA00022729"/>
    </source>
</evidence>
<sequence>MVNLSIDGGAPTSMESVATPSASRRETPLYVGGMPVEVSVAAISPWKPENSSSFHGCIRNLYINSELQDFTKTTMRAGVLPGCEACRRIFCLHGVCRPRRDAEPVCQCQPGWAGAHCDQPSANTNPCHLHKCVHGACVALDTLTYRCECAGGYRGPLCNQQQELFNPCQSRRCQRGSCHVSELGEAECQCEAGHTGELCEQGQSLHCTAQYNNNIT</sequence>
<dbReference type="InterPro" id="IPR013320">
    <property type="entry name" value="ConA-like_dom_sf"/>
</dbReference>
<dbReference type="Gene3D" id="2.10.25.10">
    <property type="entry name" value="Laminin"/>
    <property type="match status" value="3"/>
</dbReference>
<dbReference type="GO" id="GO:0008201">
    <property type="term" value="F:heparin binding"/>
    <property type="evidence" value="ECO:0007669"/>
    <property type="project" value="TreeGrafter"/>
</dbReference>
<organism evidence="9 10">
    <name type="scientific">Callorhinchus milii</name>
    <name type="common">Ghost shark</name>
    <dbReference type="NCBI Taxonomy" id="7868"/>
    <lineage>
        <taxon>Eukaryota</taxon>
        <taxon>Metazoa</taxon>
        <taxon>Chordata</taxon>
        <taxon>Craniata</taxon>
        <taxon>Vertebrata</taxon>
        <taxon>Chondrichthyes</taxon>
        <taxon>Holocephali</taxon>
        <taxon>Chimaeriformes</taxon>
        <taxon>Callorhinchidae</taxon>
        <taxon>Callorhinchus</taxon>
    </lineage>
</organism>
<keyword evidence="10" id="KW-1185">Reference proteome</keyword>
<evidence type="ECO:0000256" key="3">
    <source>
        <dbReference type="ARBA" id="ARBA00022737"/>
    </source>
</evidence>
<evidence type="ECO:0000259" key="7">
    <source>
        <dbReference type="PROSITE" id="PS50025"/>
    </source>
</evidence>
<dbReference type="Proteomes" id="UP000314986">
    <property type="component" value="Unassembled WGS sequence"/>
</dbReference>
<keyword evidence="3" id="KW-0677">Repeat</keyword>
<accession>A0A4W3HFF9</accession>
<evidence type="ECO:0000256" key="5">
    <source>
        <dbReference type="PROSITE-ProRule" id="PRU00076"/>
    </source>
</evidence>